<feature type="region of interest" description="Disordered" evidence="2">
    <location>
        <begin position="275"/>
        <end position="317"/>
    </location>
</feature>
<proteinExistence type="predicted"/>
<feature type="region of interest" description="Disordered" evidence="2">
    <location>
        <begin position="1"/>
        <end position="54"/>
    </location>
</feature>
<evidence type="ECO:0000259" key="3">
    <source>
        <dbReference type="Pfam" id="PF16493"/>
    </source>
</evidence>
<reference evidence="4" key="1">
    <citation type="submission" date="2022-08" db="UniProtKB">
        <authorList>
            <consortium name="EnsemblMetazoa"/>
        </authorList>
    </citation>
    <scope>IDENTIFICATION</scope>
    <source>
        <strain evidence="4">EBRO</strain>
    </source>
</reference>
<name>A0A182JDQ6_ANOAO</name>
<keyword evidence="1" id="KW-0539">Nucleus</keyword>
<dbReference type="AlphaFoldDB" id="A0A182JDQ6"/>
<accession>A0A182JDQ6</accession>
<protein>
    <recommendedName>
        <fullName evidence="3">MEIS N-terminal domain-containing protein</fullName>
    </recommendedName>
</protein>
<dbReference type="STRING" id="41427.A0A182JDQ6"/>
<feature type="compositionally biased region" description="Polar residues" evidence="2">
    <location>
        <begin position="298"/>
        <end position="311"/>
    </location>
</feature>
<dbReference type="VEuPathDB" id="VectorBase:AATE016148"/>
<dbReference type="InterPro" id="IPR032453">
    <property type="entry name" value="PKNOX/Meis_N"/>
</dbReference>
<sequence length="317" mass="33550">MAQPRGVMLDATGHPAFRQPSPTANHEFGKNPRLPVKPAYNQPRRDYGTGGRVRGSTGLTTIRVATTKCDAMNDLLMAFGESLYHGAEESSRWVRSVLGTPEALSASRENRYEDGLHGYGMDASAGGMYDPHAGHRPPALSGLPPHHSPHLNHAAAAASVGMHGYHGSSSHVSPASSHMGAVQPDIHKRDKEAIYGHPLFPLLALIFEKCELATCTPREPGVAGGDVCSSDSFSEDVAVFSKQVHFAALRSDASPMDDDHTVRGPTGLLEVVEVFDSSNGGQPLQDEQPAEPPRGTDTLGSPSGEGTSSNKAKAPHS</sequence>
<dbReference type="EnsemblMetazoa" id="AATE016148-RA">
    <property type="protein sequence ID" value="AATE016148-PA.1"/>
    <property type="gene ID" value="AATE016148"/>
</dbReference>
<feature type="domain" description="MEIS N-terminal" evidence="3">
    <location>
        <begin position="187"/>
        <end position="245"/>
    </location>
</feature>
<evidence type="ECO:0000313" key="4">
    <source>
        <dbReference type="EnsemblMetazoa" id="AATE016148-PA.1"/>
    </source>
</evidence>
<evidence type="ECO:0000256" key="1">
    <source>
        <dbReference type="ARBA" id="ARBA00023242"/>
    </source>
</evidence>
<organism evidence="4">
    <name type="scientific">Anopheles atroparvus</name>
    <name type="common">European mosquito</name>
    <dbReference type="NCBI Taxonomy" id="41427"/>
    <lineage>
        <taxon>Eukaryota</taxon>
        <taxon>Metazoa</taxon>
        <taxon>Ecdysozoa</taxon>
        <taxon>Arthropoda</taxon>
        <taxon>Hexapoda</taxon>
        <taxon>Insecta</taxon>
        <taxon>Pterygota</taxon>
        <taxon>Neoptera</taxon>
        <taxon>Endopterygota</taxon>
        <taxon>Diptera</taxon>
        <taxon>Nematocera</taxon>
        <taxon>Culicoidea</taxon>
        <taxon>Culicidae</taxon>
        <taxon>Anophelinae</taxon>
        <taxon>Anopheles</taxon>
    </lineage>
</organism>
<evidence type="ECO:0000256" key="2">
    <source>
        <dbReference type="SAM" id="MobiDB-lite"/>
    </source>
</evidence>
<dbReference type="Pfam" id="PF16493">
    <property type="entry name" value="Meis_PKNOX_N"/>
    <property type="match status" value="1"/>
</dbReference>